<dbReference type="Proteomes" id="UP000324222">
    <property type="component" value="Unassembled WGS sequence"/>
</dbReference>
<accession>A0A5B7IKZ9</accession>
<dbReference type="AlphaFoldDB" id="A0A5B7IKZ9"/>
<proteinExistence type="predicted"/>
<organism evidence="2 3">
    <name type="scientific">Portunus trituberculatus</name>
    <name type="common">Swimming crab</name>
    <name type="synonym">Neptunus trituberculatus</name>
    <dbReference type="NCBI Taxonomy" id="210409"/>
    <lineage>
        <taxon>Eukaryota</taxon>
        <taxon>Metazoa</taxon>
        <taxon>Ecdysozoa</taxon>
        <taxon>Arthropoda</taxon>
        <taxon>Crustacea</taxon>
        <taxon>Multicrustacea</taxon>
        <taxon>Malacostraca</taxon>
        <taxon>Eumalacostraca</taxon>
        <taxon>Eucarida</taxon>
        <taxon>Decapoda</taxon>
        <taxon>Pleocyemata</taxon>
        <taxon>Brachyura</taxon>
        <taxon>Eubrachyura</taxon>
        <taxon>Portunoidea</taxon>
        <taxon>Portunidae</taxon>
        <taxon>Portuninae</taxon>
        <taxon>Portunus</taxon>
    </lineage>
</organism>
<evidence type="ECO:0000313" key="2">
    <source>
        <dbReference type="EMBL" id="MPC82466.1"/>
    </source>
</evidence>
<feature type="region of interest" description="Disordered" evidence="1">
    <location>
        <begin position="1"/>
        <end position="53"/>
    </location>
</feature>
<evidence type="ECO:0000313" key="3">
    <source>
        <dbReference type="Proteomes" id="UP000324222"/>
    </source>
</evidence>
<feature type="compositionally biased region" description="Basic and acidic residues" evidence="1">
    <location>
        <begin position="1"/>
        <end position="11"/>
    </location>
</feature>
<gene>
    <name evidence="2" type="ORF">E2C01_077135</name>
</gene>
<sequence>MVRGHLDHDPSKFSGGDGSGSDSGARMPLSLSLEGEAVQPRDEVDVLGVTSRS</sequence>
<dbReference type="EMBL" id="VSRR010059843">
    <property type="protein sequence ID" value="MPC82466.1"/>
    <property type="molecule type" value="Genomic_DNA"/>
</dbReference>
<name>A0A5B7IKZ9_PORTR</name>
<keyword evidence="3" id="KW-1185">Reference proteome</keyword>
<reference evidence="2 3" key="1">
    <citation type="submission" date="2019-05" db="EMBL/GenBank/DDBJ databases">
        <title>Another draft genome of Portunus trituberculatus and its Hox gene families provides insights of decapod evolution.</title>
        <authorList>
            <person name="Jeong J.-H."/>
            <person name="Song I."/>
            <person name="Kim S."/>
            <person name="Choi T."/>
            <person name="Kim D."/>
            <person name="Ryu S."/>
            <person name="Kim W."/>
        </authorList>
    </citation>
    <scope>NUCLEOTIDE SEQUENCE [LARGE SCALE GENOMIC DNA]</scope>
    <source>
        <tissue evidence="2">Muscle</tissue>
    </source>
</reference>
<protein>
    <submittedName>
        <fullName evidence="2">Uncharacterized protein</fullName>
    </submittedName>
</protein>
<evidence type="ECO:0000256" key="1">
    <source>
        <dbReference type="SAM" id="MobiDB-lite"/>
    </source>
</evidence>
<comment type="caution">
    <text evidence="2">The sequence shown here is derived from an EMBL/GenBank/DDBJ whole genome shotgun (WGS) entry which is preliminary data.</text>
</comment>